<dbReference type="Pfam" id="PF00280">
    <property type="entry name" value="potato_inhibit"/>
    <property type="match status" value="1"/>
</dbReference>
<accession>A5Y6Z7</accession>
<evidence type="ECO:0000256" key="1">
    <source>
        <dbReference type="ARBA" id="ARBA00008210"/>
    </source>
</evidence>
<organism evidence="4">
    <name type="scientific">Salvia miltiorrhiza</name>
    <name type="common">Chinese sage</name>
    <dbReference type="NCBI Taxonomy" id="226208"/>
    <lineage>
        <taxon>Eukaryota</taxon>
        <taxon>Viridiplantae</taxon>
        <taxon>Streptophyta</taxon>
        <taxon>Embryophyta</taxon>
        <taxon>Tracheophyta</taxon>
        <taxon>Spermatophyta</taxon>
        <taxon>Magnoliopsida</taxon>
        <taxon>eudicotyledons</taxon>
        <taxon>Gunneridae</taxon>
        <taxon>Pentapetalae</taxon>
        <taxon>asterids</taxon>
        <taxon>lamiids</taxon>
        <taxon>Lamiales</taxon>
        <taxon>Lamiaceae</taxon>
        <taxon>Nepetoideae</taxon>
        <taxon>Mentheae</taxon>
        <taxon>Salviinae</taxon>
        <taxon>Salvia</taxon>
        <taxon>Salvia incertae sedis</taxon>
    </lineage>
</organism>
<name>A5Y6Z7_SALMI</name>
<dbReference type="PROSITE" id="PS00285">
    <property type="entry name" value="POTATO_INHIBITOR"/>
    <property type="match status" value="1"/>
</dbReference>
<proteinExistence type="evidence at transcript level"/>
<dbReference type="PANTHER" id="PTHR33091">
    <property type="entry name" value="PROTEIN, PUTATIVE, EXPRESSED-RELATED"/>
    <property type="match status" value="1"/>
</dbReference>
<dbReference type="Gene3D" id="3.30.10.10">
    <property type="entry name" value="Trypsin Inhibitor V, subunit A"/>
    <property type="match status" value="1"/>
</dbReference>
<dbReference type="InterPro" id="IPR000864">
    <property type="entry name" value="Prot_inh_pot1"/>
</dbReference>
<comment type="similarity">
    <text evidence="1">Belongs to the protease inhibitor I13 (potato type I serine protease inhibitor) family.</text>
</comment>
<dbReference type="AlphaFoldDB" id="A5Y6Z7"/>
<dbReference type="SUPFAM" id="SSF54654">
    <property type="entry name" value="CI-2 family of serine protease inhibitors"/>
    <property type="match status" value="1"/>
</dbReference>
<dbReference type="PRINTS" id="PR00292">
    <property type="entry name" value="POTATOINHBTR"/>
</dbReference>
<dbReference type="EMBL" id="EF187460">
    <property type="protein sequence ID" value="ABP01767.1"/>
    <property type="molecule type" value="mRNA"/>
</dbReference>
<dbReference type="PANTHER" id="PTHR33091:SF73">
    <property type="entry name" value="INHIBITOR OF TRYPSIN AND HAGEMAN FACTOR-LIKE"/>
    <property type="match status" value="1"/>
</dbReference>
<evidence type="ECO:0000256" key="3">
    <source>
        <dbReference type="ARBA" id="ARBA00022900"/>
    </source>
</evidence>
<evidence type="ECO:0000313" key="4">
    <source>
        <dbReference type="EMBL" id="ABP01767.1"/>
    </source>
</evidence>
<keyword evidence="2" id="KW-0646">Protease inhibitor</keyword>
<dbReference type="GO" id="GO:0004867">
    <property type="term" value="F:serine-type endopeptidase inhibitor activity"/>
    <property type="evidence" value="ECO:0007669"/>
    <property type="project" value="UniProtKB-KW"/>
</dbReference>
<reference evidence="4" key="1">
    <citation type="submission" date="2006-12" db="EMBL/GenBank/DDBJ databases">
        <authorList>
            <person name="Ding X."/>
            <person name="Yan Y."/>
            <person name="Wang Z."/>
        </authorList>
    </citation>
    <scope>NUCLEOTIDE SEQUENCE</scope>
</reference>
<evidence type="ECO:0000256" key="2">
    <source>
        <dbReference type="ARBA" id="ARBA00022690"/>
    </source>
</evidence>
<dbReference type="GO" id="GO:0009611">
    <property type="term" value="P:response to wounding"/>
    <property type="evidence" value="ECO:0007669"/>
    <property type="project" value="InterPro"/>
</dbReference>
<dbReference type="InterPro" id="IPR036354">
    <property type="entry name" value="Prot_inh_pot1_sf"/>
</dbReference>
<protein>
    <submittedName>
        <fullName evidence="4">Ptoteinase inhibitor 2</fullName>
    </submittedName>
</protein>
<keyword evidence="3" id="KW-0722">Serine protease inhibitor</keyword>
<sequence>MSGCPGIGKDSWPELVGVCGREAAKVISEENSLVNPLIWGENQPITRDFRCDRVFVFVNDSGIVTRVPMVF</sequence>